<proteinExistence type="predicted"/>
<dbReference type="RefSeq" id="WP_013202273.1">
    <property type="nucleotide sequence ID" value="NC_014306.1"/>
</dbReference>
<protein>
    <submittedName>
        <fullName evidence="3">Conserved uncharacterized protein</fullName>
    </submittedName>
</protein>
<name>D8MSH9_ERWBE</name>
<evidence type="ECO:0000259" key="2">
    <source>
        <dbReference type="Pfam" id="PF09990"/>
    </source>
</evidence>
<feature type="transmembrane region" description="Helical" evidence="1">
    <location>
        <begin position="52"/>
        <end position="74"/>
    </location>
</feature>
<feature type="domain" description="DUF2231" evidence="2">
    <location>
        <begin position="18"/>
        <end position="129"/>
    </location>
</feature>
<keyword evidence="1" id="KW-0812">Transmembrane</keyword>
<gene>
    <name evidence="3" type="ordered locus">EbC_22550</name>
</gene>
<accession>D8MSH9</accession>
<feature type="transmembrane region" description="Helical" evidence="1">
    <location>
        <begin position="110"/>
        <end position="130"/>
    </location>
</feature>
<dbReference type="AlphaFoldDB" id="D8MSH9"/>
<evidence type="ECO:0000256" key="1">
    <source>
        <dbReference type="SAM" id="Phobius"/>
    </source>
</evidence>
<feature type="transmembrane region" description="Helical" evidence="1">
    <location>
        <begin position="12"/>
        <end position="40"/>
    </location>
</feature>
<dbReference type="HOGENOM" id="CLU_107155_3_0_6"/>
<keyword evidence="1" id="KW-0472">Membrane</keyword>
<dbReference type="Pfam" id="PF09990">
    <property type="entry name" value="DUF2231"/>
    <property type="match status" value="1"/>
</dbReference>
<dbReference type="InterPro" id="IPR019251">
    <property type="entry name" value="DUF2231_TM"/>
</dbReference>
<dbReference type="EMBL" id="FP236843">
    <property type="protein sequence ID" value="CAX59786.1"/>
    <property type="molecule type" value="Genomic_DNA"/>
</dbReference>
<organism evidence="4">
    <name type="scientific">Erwinia billingiae (strain Eb661)</name>
    <dbReference type="NCBI Taxonomy" id="634500"/>
    <lineage>
        <taxon>Bacteria</taxon>
        <taxon>Pseudomonadati</taxon>
        <taxon>Pseudomonadota</taxon>
        <taxon>Gammaproteobacteria</taxon>
        <taxon>Enterobacterales</taxon>
        <taxon>Erwiniaceae</taxon>
        <taxon>Erwinia</taxon>
    </lineage>
</organism>
<feature type="transmembrane region" description="Helical" evidence="1">
    <location>
        <begin position="86"/>
        <end position="104"/>
    </location>
</feature>
<keyword evidence="1" id="KW-1133">Transmembrane helix</keyword>
<sequence length="144" mass="15947">MSSHAPSRNSALAVALYSLLNPVPLGFFVAAWMFDIIYIYSTEIVWTRAASWLIAFGLVIAIIPRLINLVQVWVGHSYPQGSAIKIHFWAWLLAIVLAVFNAFVHSRDAFAVVPTGAILSTLVVLLLLFANVQLALRTRTQEVL</sequence>
<dbReference type="Proteomes" id="UP000008793">
    <property type="component" value="Chromosome"/>
</dbReference>
<reference evidence="3 4" key="1">
    <citation type="journal article" date="2010" name="BMC Genomics">
        <title>Genome comparison of the epiphytic bacteria Erwinia billingiae and E. tasmaniensis with the pear pathogen E. pyrifoliae.</title>
        <authorList>
            <person name="Kube M."/>
            <person name="Migdoll A.M."/>
            <person name="Gehring I."/>
            <person name="Heitmann K."/>
            <person name="Mayer Y."/>
            <person name="Kuhl H."/>
            <person name="Knaust F."/>
            <person name="Geider K."/>
            <person name="Reinhardt R."/>
        </authorList>
    </citation>
    <scope>NUCLEOTIDE SEQUENCE [LARGE SCALE GENOMIC DNA]</scope>
    <source>
        <strain evidence="3 4">Eb661</strain>
    </source>
</reference>
<keyword evidence="4" id="KW-1185">Reference proteome</keyword>
<dbReference type="GeneID" id="90512262"/>
<dbReference type="KEGG" id="ebi:EbC_22550"/>
<evidence type="ECO:0000313" key="3">
    <source>
        <dbReference type="EMBL" id="CAX59786.1"/>
    </source>
</evidence>
<evidence type="ECO:0000313" key="4">
    <source>
        <dbReference type="Proteomes" id="UP000008793"/>
    </source>
</evidence>
<dbReference type="STRING" id="634500.EbC_22550"/>
<dbReference type="eggNOG" id="COG4244">
    <property type="taxonomic scope" value="Bacteria"/>
</dbReference>